<dbReference type="PANTHER" id="PTHR48069">
    <property type="entry name" value="DIHYDROFOLATE REDUCTASE"/>
    <property type="match status" value="1"/>
</dbReference>
<dbReference type="InterPro" id="IPR001796">
    <property type="entry name" value="DHFR_dom"/>
</dbReference>
<dbReference type="GO" id="GO:0046452">
    <property type="term" value="P:dihydrofolate metabolic process"/>
    <property type="evidence" value="ECO:0007669"/>
    <property type="project" value="TreeGrafter"/>
</dbReference>
<evidence type="ECO:0000256" key="7">
    <source>
        <dbReference type="RuleBase" id="RU004474"/>
    </source>
</evidence>
<dbReference type="GO" id="GO:0046655">
    <property type="term" value="P:folic acid metabolic process"/>
    <property type="evidence" value="ECO:0007669"/>
    <property type="project" value="TreeGrafter"/>
</dbReference>
<dbReference type="Gene3D" id="3.40.430.10">
    <property type="entry name" value="Dihydrofolate Reductase, subunit A"/>
    <property type="match status" value="1"/>
</dbReference>
<dbReference type="PRINTS" id="PR00070">
    <property type="entry name" value="DHFR"/>
</dbReference>
<evidence type="ECO:0000313" key="12">
    <source>
        <dbReference type="Proteomes" id="UP000320475"/>
    </source>
</evidence>
<dbReference type="GO" id="GO:0005739">
    <property type="term" value="C:mitochondrion"/>
    <property type="evidence" value="ECO:0007669"/>
    <property type="project" value="TreeGrafter"/>
</dbReference>
<evidence type="ECO:0000256" key="4">
    <source>
        <dbReference type="ARBA" id="ARBA00022563"/>
    </source>
</evidence>
<dbReference type="PROSITE" id="PS51330">
    <property type="entry name" value="DHFR_2"/>
    <property type="match status" value="1"/>
</dbReference>
<dbReference type="Pfam" id="PF00186">
    <property type="entry name" value="DHFR_1"/>
    <property type="match status" value="1"/>
</dbReference>
<proteinExistence type="inferred from homology"/>
<dbReference type="GO" id="GO:0006730">
    <property type="term" value="P:one-carbon metabolic process"/>
    <property type="evidence" value="ECO:0007669"/>
    <property type="project" value="UniProtKB-KW"/>
</dbReference>
<reference evidence="11 12" key="1">
    <citation type="journal article" date="2019" name="Sci. Rep.">
        <title>Comparative genomics of chytrid fungi reveal insights into the obligate biotrophic and pathogenic lifestyle of Synchytrium endobioticum.</title>
        <authorList>
            <person name="van de Vossenberg B.T.L.H."/>
            <person name="Warris S."/>
            <person name="Nguyen H.D.T."/>
            <person name="van Gent-Pelzer M.P.E."/>
            <person name="Joly D.L."/>
            <person name="van de Geest H.C."/>
            <person name="Bonants P.J.M."/>
            <person name="Smith D.S."/>
            <person name="Levesque C.A."/>
            <person name="van der Lee T.A.J."/>
        </authorList>
    </citation>
    <scope>NUCLEOTIDE SEQUENCE [LARGE SCALE GENOMIC DNA]</scope>
    <source>
        <strain evidence="10 12">LEV6574</strain>
        <strain evidence="9 11">MB42</strain>
    </source>
</reference>
<evidence type="ECO:0000256" key="3">
    <source>
        <dbReference type="ARBA" id="ARBA00018886"/>
    </source>
</evidence>
<dbReference type="AlphaFoldDB" id="A0A507CYR1"/>
<dbReference type="InterPro" id="IPR024072">
    <property type="entry name" value="DHFR-like_dom_sf"/>
</dbReference>
<dbReference type="GO" id="GO:0046654">
    <property type="term" value="P:tetrahydrofolate biosynthetic process"/>
    <property type="evidence" value="ECO:0007669"/>
    <property type="project" value="UniProtKB-UniPathway"/>
</dbReference>
<comment type="pathway">
    <text evidence="1">Cofactor biosynthesis; tetrahydrofolate biosynthesis; 5,6,7,8-tetrahydrofolate from 7,8-dihydrofolate: step 1/1.</text>
</comment>
<dbReference type="Proteomes" id="UP000317494">
    <property type="component" value="Unassembled WGS sequence"/>
</dbReference>
<dbReference type="PROSITE" id="PS00075">
    <property type="entry name" value="DHFR_1"/>
    <property type="match status" value="1"/>
</dbReference>
<dbReference type="SUPFAM" id="SSF53597">
    <property type="entry name" value="Dihydrofolate reductase-like"/>
    <property type="match status" value="1"/>
</dbReference>
<dbReference type="InterPro" id="IPR017925">
    <property type="entry name" value="DHFR_CS"/>
</dbReference>
<dbReference type="PANTHER" id="PTHR48069:SF3">
    <property type="entry name" value="DIHYDROFOLATE REDUCTASE"/>
    <property type="match status" value="1"/>
</dbReference>
<dbReference type="STRING" id="286115.A0A507CYR1"/>
<dbReference type="UniPathway" id="UPA00077">
    <property type="reaction ID" value="UER00158"/>
</dbReference>
<feature type="domain" description="DHFR" evidence="8">
    <location>
        <begin position="8"/>
        <end position="211"/>
    </location>
</feature>
<comment type="caution">
    <text evidence="10">The sequence shown here is derived from an EMBL/GenBank/DDBJ whole genome shotgun (WGS) entry which is preliminary data.</text>
</comment>
<dbReference type="Proteomes" id="UP000320475">
    <property type="component" value="Unassembled WGS sequence"/>
</dbReference>
<gene>
    <name evidence="10" type="primary">DFR1</name>
    <name evidence="10" type="ORF">SeLEV6574_g04649</name>
    <name evidence="9" type="ORF">SeMB42_g06047</name>
</gene>
<dbReference type="EMBL" id="QEAM01000193">
    <property type="protein sequence ID" value="TPX44201.1"/>
    <property type="molecule type" value="Genomic_DNA"/>
</dbReference>
<organism evidence="10 12">
    <name type="scientific">Synchytrium endobioticum</name>
    <dbReference type="NCBI Taxonomy" id="286115"/>
    <lineage>
        <taxon>Eukaryota</taxon>
        <taxon>Fungi</taxon>
        <taxon>Fungi incertae sedis</taxon>
        <taxon>Chytridiomycota</taxon>
        <taxon>Chytridiomycota incertae sedis</taxon>
        <taxon>Chytridiomycetes</taxon>
        <taxon>Synchytriales</taxon>
        <taxon>Synchytriaceae</taxon>
        <taxon>Synchytrium</taxon>
    </lineage>
</organism>
<dbReference type="CDD" id="cd00209">
    <property type="entry name" value="DHFR"/>
    <property type="match status" value="1"/>
</dbReference>
<evidence type="ECO:0000256" key="5">
    <source>
        <dbReference type="ARBA" id="ARBA00022857"/>
    </source>
</evidence>
<dbReference type="OrthoDB" id="414698at2759"/>
<dbReference type="GO" id="GO:0004146">
    <property type="term" value="F:dihydrofolate reductase activity"/>
    <property type="evidence" value="ECO:0007669"/>
    <property type="project" value="UniProtKB-EC"/>
</dbReference>
<evidence type="ECO:0000313" key="10">
    <source>
        <dbReference type="EMBL" id="TPX44201.1"/>
    </source>
</evidence>
<dbReference type="VEuPathDB" id="FungiDB:SeMB42_g06047"/>
<comment type="similarity">
    <text evidence="7">Belongs to the dihydrofolate reductase family.</text>
</comment>
<dbReference type="GO" id="GO:0050661">
    <property type="term" value="F:NADP binding"/>
    <property type="evidence" value="ECO:0007669"/>
    <property type="project" value="InterPro"/>
</dbReference>
<protein>
    <recommendedName>
        <fullName evidence="3">Dihydrofolate reductase</fullName>
        <ecNumber evidence="2">1.5.1.3</ecNumber>
    </recommendedName>
</protein>
<evidence type="ECO:0000313" key="9">
    <source>
        <dbReference type="EMBL" id="TPX40356.1"/>
    </source>
</evidence>
<keyword evidence="6" id="KW-0560">Oxidoreductase</keyword>
<evidence type="ECO:0000256" key="6">
    <source>
        <dbReference type="ARBA" id="ARBA00023002"/>
    </source>
</evidence>
<keyword evidence="11" id="KW-1185">Reference proteome</keyword>
<keyword evidence="5" id="KW-0521">NADP</keyword>
<evidence type="ECO:0000313" key="11">
    <source>
        <dbReference type="Proteomes" id="UP000317494"/>
    </source>
</evidence>
<dbReference type="InterPro" id="IPR012259">
    <property type="entry name" value="DHFR"/>
</dbReference>
<evidence type="ECO:0000259" key="8">
    <source>
        <dbReference type="PROSITE" id="PS51330"/>
    </source>
</evidence>
<sequence length="224" mass="25464">MNPAKQPRLSLIAAATPSGGIGINGKLPWKLPTDMTYFERVTTHLDRIDSEHLNVVIMGRKTWDSVPPKHRPFKDRISVVLSRNRDFRSTTHDPQRKVYCFQSLDDAIRFFAPPPSSASPHDAAPPYSSLWIIGGTSIYSDAMRHPNGFRIFLTRVYMDVECDAFFENPDPSRWMLASNTVLKRLVGHLEDVHEGRTSENGIEYEFLLYERVENVVGADTCDAR</sequence>
<accession>A0A507CYR1</accession>
<keyword evidence="4" id="KW-0554">One-carbon metabolism</keyword>
<dbReference type="EMBL" id="QEAN01000317">
    <property type="protein sequence ID" value="TPX40356.1"/>
    <property type="molecule type" value="Genomic_DNA"/>
</dbReference>
<evidence type="ECO:0000256" key="1">
    <source>
        <dbReference type="ARBA" id="ARBA00004903"/>
    </source>
</evidence>
<evidence type="ECO:0000256" key="2">
    <source>
        <dbReference type="ARBA" id="ARBA00012856"/>
    </source>
</evidence>
<name>A0A507CYR1_9FUNG</name>
<dbReference type="EC" id="1.5.1.3" evidence="2"/>